<feature type="transmembrane region" description="Helical" evidence="2">
    <location>
        <begin position="98"/>
        <end position="117"/>
    </location>
</feature>
<gene>
    <name evidence="3" type="ORF">pdam_00020838</name>
</gene>
<evidence type="ECO:0000256" key="2">
    <source>
        <dbReference type="SAM" id="Phobius"/>
    </source>
</evidence>
<keyword evidence="4" id="KW-1185">Reference proteome</keyword>
<feature type="transmembrane region" description="Helical" evidence="2">
    <location>
        <begin position="314"/>
        <end position="335"/>
    </location>
</feature>
<comment type="caution">
    <text evidence="3">The sequence shown here is derived from an EMBL/GenBank/DDBJ whole genome shotgun (WGS) entry which is preliminary data.</text>
</comment>
<feature type="transmembrane region" description="Helical" evidence="2">
    <location>
        <begin position="451"/>
        <end position="471"/>
    </location>
</feature>
<dbReference type="EMBL" id="RCHS01003576">
    <property type="protein sequence ID" value="RMX40767.1"/>
    <property type="molecule type" value="Genomic_DNA"/>
</dbReference>
<reference evidence="3 4" key="1">
    <citation type="journal article" date="2018" name="Sci. Rep.">
        <title>Comparative analysis of the Pocillopora damicornis genome highlights role of immune system in coral evolution.</title>
        <authorList>
            <person name="Cunning R."/>
            <person name="Bay R.A."/>
            <person name="Gillette P."/>
            <person name="Baker A.C."/>
            <person name="Traylor-Knowles N."/>
        </authorList>
    </citation>
    <scope>NUCLEOTIDE SEQUENCE [LARGE SCALE GENOMIC DNA]</scope>
    <source>
        <strain evidence="3">RSMAS</strain>
        <tissue evidence="3">Whole animal</tissue>
    </source>
</reference>
<feature type="compositionally biased region" description="Polar residues" evidence="1">
    <location>
        <begin position="599"/>
        <end position="616"/>
    </location>
</feature>
<accession>A0A3M6THA0</accession>
<keyword evidence="2" id="KW-0812">Transmembrane</keyword>
<feature type="transmembrane region" description="Helical" evidence="2">
    <location>
        <begin position="267"/>
        <end position="294"/>
    </location>
</feature>
<feature type="transmembrane region" description="Helical" evidence="2">
    <location>
        <begin position="385"/>
        <end position="403"/>
    </location>
</feature>
<feature type="region of interest" description="Disordered" evidence="1">
    <location>
        <begin position="579"/>
        <end position="616"/>
    </location>
</feature>
<keyword evidence="2" id="KW-0472">Membrane</keyword>
<proteinExistence type="predicted"/>
<organism evidence="3 4">
    <name type="scientific">Pocillopora damicornis</name>
    <name type="common">Cauliflower coral</name>
    <name type="synonym">Millepora damicornis</name>
    <dbReference type="NCBI Taxonomy" id="46731"/>
    <lineage>
        <taxon>Eukaryota</taxon>
        <taxon>Metazoa</taxon>
        <taxon>Cnidaria</taxon>
        <taxon>Anthozoa</taxon>
        <taxon>Hexacorallia</taxon>
        <taxon>Scleractinia</taxon>
        <taxon>Astrocoeniina</taxon>
        <taxon>Pocilloporidae</taxon>
        <taxon>Pocillopora</taxon>
    </lineage>
</organism>
<evidence type="ECO:0000313" key="3">
    <source>
        <dbReference type="EMBL" id="RMX40767.1"/>
    </source>
</evidence>
<name>A0A3M6THA0_POCDA</name>
<sequence length="616" mass="68535">MVRSCDFLEESTDFDFHVEVCNYCHQVERDWTLVKIAVSAVLSSLYPLVWITLSLLQAHYYVCAQVGPSPIIVTSFCNVTIGEDYSKEYALAGIRSKVIGGILFACMLFFAGLFVILHGEIENYLKKIEKSSDDDESTGKLAVCVTVLPDYSHGATDVSGAATSRRSSAPIIPSGPGAPGFKCQSTIKQDPSDKAKGIQIHLTDKLVSALRGSFRNGGWQGVDIRCSQQEEQRNLPGCLRHYLWPIAREYKLLQEVNLQNMAQTVKLALLSLAGILGWHGAFLVLLIVSFKLFLEQNFHGQEGYTCPCTWPTGYGTIMFLFPSLSTFLVAFFTYFRRDNDSVPWKAVKKLYELKCACNFYDGRTDWDSHAEHCIRCMVRWRDWNLVKVALSAIFSLLYPLMWLSLSFLQTFYYVCAHVGPDYDTLTGYCDITDIPDNYQKNTVLAAIRSKVIGGVLFVSALLLLGVFVIVYGEIKTYLKKKDDSSRCGPNGRADNLQVHVSVLPSRSSGTSDSAGLHGNRESPFAAVESGGQVTNQNQPQLHDGNKTIRINLSDEFTTALQGCLQESKWQGIDIRCSQKEEGTSGQGSNIQFPERSLHQRISSADRTLENPSSTPP</sequence>
<dbReference type="Proteomes" id="UP000275408">
    <property type="component" value="Unassembled WGS sequence"/>
</dbReference>
<feature type="transmembrane region" description="Helical" evidence="2">
    <location>
        <begin position="33"/>
        <end position="53"/>
    </location>
</feature>
<dbReference type="OrthoDB" id="5965319at2759"/>
<evidence type="ECO:0000313" key="4">
    <source>
        <dbReference type="Proteomes" id="UP000275408"/>
    </source>
</evidence>
<keyword evidence="2" id="KW-1133">Transmembrane helix</keyword>
<dbReference type="AlphaFoldDB" id="A0A3M6THA0"/>
<protein>
    <submittedName>
        <fullName evidence="3">Uncharacterized protein</fullName>
    </submittedName>
</protein>
<evidence type="ECO:0000256" key="1">
    <source>
        <dbReference type="SAM" id="MobiDB-lite"/>
    </source>
</evidence>